<evidence type="ECO:0000259" key="2">
    <source>
        <dbReference type="Pfam" id="PF23598"/>
    </source>
</evidence>
<evidence type="ECO:0000313" key="3">
    <source>
        <dbReference type="EMBL" id="KAG2548407.1"/>
    </source>
</evidence>
<dbReference type="Pfam" id="PF23598">
    <property type="entry name" value="LRR_14"/>
    <property type="match status" value="1"/>
</dbReference>
<dbReference type="Proteomes" id="UP000823388">
    <property type="component" value="Chromosome 9K"/>
</dbReference>
<evidence type="ECO:0000313" key="4">
    <source>
        <dbReference type="Proteomes" id="UP000823388"/>
    </source>
</evidence>
<organism evidence="3 4">
    <name type="scientific">Panicum virgatum</name>
    <name type="common">Blackwell switchgrass</name>
    <dbReference type="NCBI Taxonomy" id="38727"/>
    <lineage>
        <taxon>Eukaryota</taxon>
        <taxon>Viridiplantae</taxon>
        <taxon>Streptophyta</taxon>
        <taxon>Embryophyta</taxon>
        <taxon>Tracheophyta</taxon>
        <taxon>Spermatophyta</taxon>
        <taxon>Magnoliopsida</taxon>
        <taxon>Liliopsida</taxon>
        <taxon>Poales</taxon>
        <taxon>Poaceae</taxon>
        <taxon>PACMAD clade</taxon>
        <taxon>Panicoideae</taxon>
        <taxon>Panicodae</taxon>
        <taxon>Paniceae</taxon>
        <taxon>Panicinae</taxon>
        <taxon>Panicum</taxon>
        <taxon>Panicum sect. Hiantes</taxon>
    </lineage>
</organism>
<evidence type="ECO:0000256" key="1">
    <source>
        <dbReference type="ARBA" id="ARBA00022737"/>
    </source>
</evidence>
<dbReference type="AlphaFoldDB" id="A0A8T0NG97"/>
<keyword evidence="1" id="KW-0677">Repeat</keyword>
<dbReference type="EMBL" id="CM029053">
    <property type="protein sequence ID" value="KAG2548407.1"/>
    <property type="molecule type" value="Genomic_DNA"/>
</dbReference>
<sequence>MVEVTEADLCVLGELCALTFLDLWFKEDPKERMIFRRGGFNSLKVFHYVRHPYIVRGAGYLVFETGAVPRLEMLSIPFLYQWRKAMTST</sequence>
<comment type="caution">
    <text evidence="3">The sequence shown here is derived from an EMBL/GenBank/DDBJ whole genome shotgun (WGS) entry which is preliminary data.</text>
</comment>
<gene>
    <name evidence="3" type="ORF">PVAP13_9KG186185</name>
</gene>
<feature type="domain" description="Disease resistance R13L4/SHOC-2-like LRR" evidence="2">
    <location>
        <begin position="2"/>
        <end position="84"/>
    </location>
</feature>
<reference evidence="3" key="1">
    <citation type="submission" date="2020-05" db="EMBL/GenBank/DDBJ databases">
        <title>WGS assembly of Panicum virgatum.</title>
        <authorList>
            <person name="Lovell J.T."/>
            <person name="Jenkins J."/>
            <person name="Shu S."/>
            <person name="Juenger T.E."/>
            <person name="Schmutz J."/>
        </authorList>
    </citation>
    <scope>NUCLEOTIDE SEQUENCE</scope>
    <source>
        <strain evidence="3">AP13</strain>
    </source>
</reference>
<name>A0A8T0NG97_PANVG</name>
<proteinExistence type="predicted"/>
<protein>
    <recommendedName>
        <fullName evidence="2">Disease resistance R13L4/SHOC-2-like LRR domain-containing protein</fullName>
    </recommendedName>
</protein>
<dbReference type="InterPro" id="IPR055414">
    <property type="entry name" value="LRR_R13L4/SHOC2-like"/>
</dbReference>
<accession>A0A8T0NG97</accession>
<keyword evidence="4" id="KW-1185">Reference proteome</keyword>